<organism evidence="1 2">
    <name type="scientific">Lasiosphaeria hispida</name>
    <dbReference type="NCBI Taxonomy" id="260671"/>
    <lineage>
        <taxon>Eukaryota</taxon>
        <taxon>Fungi</taxon>
        <taxon>Dikarya</taxon>
        <taxon>Ascomycota</taxon>
        <taxon>Pezizomycotina</taxon>
        <taxon>Sordariomycetes</taxon>
        <taxon>Sordariomycetidae</taxon>
        <taxon>Sordariales</taxon>
        <taxon>Lasiosphaeriaceae</taxon>
        <taxon>Lasiosphaeria</taxon>
    </lineage>
</organism>
<protein>
    <submittedName>
        <fullName evidence="1">Uncharacterized protein</fullName>
    </submittedName>
</protein>
<sequence>MYDFTQQEYSCGHFWWIASKWCRDYTLTYKRCQPNIHFEFRAEEICGEYKPKAYPPWENMIKRSDKRTFLFVSKN</sequence>
<dbReference type="Proteomes" id="UP001275084">
    <property type="component" value="Unassembled WGS sequence"/>
</dbReference>
<evidence type="ECO:0000313" key="1">
    <source>
        <dbReference type="EMBL" id="KAK3360770.1"/>
    </source>
</evidence>
<reference evidence="1" key="1">
    <citation type="journal article" date="2023" name="Mol. Phylogenet. Evol.">
        <title>Genome-scale phylogeny and comparative genomics of the fungal order Sordariales.</title>
        <authorList>
            <person name="Hensen N."/>
            <person name="Bonometti L."/>
            <person name="Westerberg I."/>
            <person name="Brannstrom I.O."/>
            <person name="Guillou S."/>
            <person name="Cros-Aarteil S."/>
            <person name="Calhoun S."/>
            <person name="Haridas S."/>
            <person name="Kuo A."/>
            <person name="Mondo S."/>
            <person name="Pangilinan J."/>
            <person name="Riley R."/>
            <person name="LaButti K."/>
            <person name="Andreopoulos B."/>
            <person name="Lipzen A."/>
            <person name="Chen C."/>
            <person name="Yan M."/>
            <person name="Daum C."/>
            <person name="Ng V."/>
            <person name="Clum A."/>
            <person name="Steindorff A."/>
            <person name="Ohm R.A."/>
            <person name="Martin F."/>
            <person name="Silar P."/>
            <person name="Natvig D.O."/>
            <person name="Lalanne C."/>
            <person name="Gautier V."/>
            <person name="Ament-Velasquez S.L."/>
            <person name="Kruys A."/>
            <person name="Hutchinson M.I."/>
            <person name="Powell A.J."/>
            <person name="Barry K."/>
            <person name="Miller A.N."/>
            <person name="Grigoriev I.V."/>
            <person name="Debuchy R."/>
            <person name="Gladieux P."/>
            <person name="Hiltunen Thoren M."/>
            <person name="Johannesson H."/>
        </authorList>
    </citation>
    <scope>NUCLEOTIDE SEQUENCE</scope>
    <source>
        <strain evidence="1">CBS 955.72</strain>
    </source>
</reference>
<comment type="caution">
    <text evidence="1">The sequence shown here is derived from an EMBL/GenBank/DDBJ whole genome shotgun (WGS) entry which is preliminary data.</text>
</comment>
<keyword evidence="2" id="KW-1185">Reference proteome</keyword>
<dbReference type="AlphaFoldDB" id="A0AAJ0MIY4"/>
<gene>
    <name evidence="1" type="ORF">B0T25DRAFT_133571</name>
</gene>
<name>A0AAJ0MIY4_9PEZI</name>
<evidence type="ECO:0000313" key="2">
    <source>
        <dbReference type="Proteomes" id="UP001275084"/>
    </source>
</evidence>
<accession>A0AAJ0MIY4</accession>
<dbReference type="EMBL" id="JAUIQD010000002">
    <property type="protein sequence ID" value="KAK3360770.1"/>
    <property type="molecule type" value="Genomic_DNA"/>
</dbReference>
<reference evidence="1" key="2">
    <citation type="submission" date="2023-06" db="EMBL/GenBank/DDBJ databases">
        <authorList>
            <consortium name="Lawrence Berkeley National Laboratory"/>
            <person name="Haridas S."/>
            <person name="Hensen N."/>
            <person name="Bonometti L."/>
            <person name="Westerberg I."/>
            <person name="Brannstrom I.O."/>
            <person name="Guillou S."/>
            <person name="Cros-Aarteil S."/>
            <person name="Calhoun S."/>
            <person name="Kuo A."/>
            <person name="Mondo S."/>
            <person name="Pangilinan J."/>
            <person name="Riley R."/>
            <person name="Labutti K."/>
            <person name="Andreopoulos B."/>
            <person name="Lipzen A."/>
            <person name="Chen C."/>
            <person name="Yanf M."/>
            <person name="Daum C."/>
            <person name="Ng V."/>
            <person name="Clum A."/>
            <person name="Steindorff A."/>
            <person name="Ohm R."/>
            <person name="Martin F."/>
            <person name="Silar P."/>
            <person name="Natvig D."/>
            <person name="Lalanne C."/>
            <person name="Gautier V."/>
            <person name="Ament-Velasquez S.L."/>
            <person name="Kruys A."/>
            <person name="Hutchinson M.I."/>
            <person name="Powell A.J."/>
            <person name="Barry K."/>
            <person name="Miller A.N."/>
            <person name="Grigoriev I.V."/>
            <person name="Debuchy R."/>
            <person name="Gladieux P."/>
            <person name="Thoren M.H."/>
            <person name="Johannesson H."/>
        </authorList>
    </citation>
    <scope>NUCLEOTIDE SEQUENCE</scope>
    <source>
        <strain evidence="1">CBS 955.72</strain>
    </source>
</reference>
<proteinExistence type="predicted"/>